<feature type="region of interest" description="Disordered" evidence="1">
    <location>
        <begin position="242"/>
        <end position="308"/>
    </location>
</feature>
<name>A0A8I3A804_9AGAM</name>
<feature type="compositionally biased region" description="Polar residues" evidence="1">
    <location>
        <begin position="268"/>
        <end position="278"/>
    </location>
</feature>
<dbReference type="OrthoDB" id="10677658at2759"/>
<sequence length="446" mass="49423">MWALGGIKSRVAKTSQDHNICVDTIMPVHVQKVIDLASESMVKMVHDIICNPMRPSEQFRSLLWLQVTDLLRAQLKIIRLLQSEAEHIPLFSVACDIEISTCEGNRWPDYKAIVAEDVRRQPDHPWLRIFDPVRRDSEIAKLGYDFREAIQLKPGENDDNDRGRSHLCSNPEVVGSQGRNIFEDLVMAGPSQPEQSSLGYLEMSTVEGKCERCKASQMECKRRPGHSCEQCRKKKKKCSVAMKRKRSDSAVLGSGDPQVLPPGAADQPANSGSKTYGTRSQSRSSPRPSKRSPSPTPLEASPQSKKQCQPCAIKENVAPPPGQLAELSSASGKGKGILKAGAMRLGSDKARCEDRGQVASSETANPAGHSGEVSFTNKEHQQMSERLSVIERNIANFQHFMGTWCRIAHPSPFKNLDDLQPFQEGSMQVELPWNSSGHPALRRNDP</sequence>
<organism evidence="2 3">
    <name type="scientific">Boletus reticuloceps</name>
    <dbReference type="NCBI Taxonomy" id="495285"/>
    <lineage>
        <taxon>Eukaryota</taxon>
        <taxon>Fungi</taxon>
        <taxon>Dikarya</taxon>
        <taxon>Basidiomycota</taxon>
        <taxon>Agaricomycotina</taxon>
        <taxon>Agaricomycetes</taxon>
        <taxon>Agaricomycetidae</taxon>
        <taxon>Boletales</taxon>
        <taxon>Boletineae</taxon>
        <taxon>Boletaceae</taxon>
        <taxon>Boletoideae</taxon>
        <taxon>Boletus</taxon>
    </lineage>
</organism>
<dbReference type="Proteomes" id="UP000683000">
    <property type="component" value="Unassembled WGS sequence"/>
</dbReference>
<protein>
    <submittedName>
        <fullName evidence="2">Uncharacterized protein</fullName>
    </submittedName>
</protein>
<evidence type="ECO:0000313" key="3">
    <source>
        <dbReference type="Proteomes" id="UP000683000"/>
    </source>
</evidence>
<gene>
    <name evidence="2" type="ORF">JVT61DRAFT_3499</name>
</gene>
<evidence type="ECO:0000313" key="2">
    <source>
        <dbReference type="EMBL" id="KAG6375278.1"/>
    </source>
</evidence>
<dbReference type="EMBL" id="JAGFBS010000015">
    <property type="protein sequence ID" value="KAG6375278.1"/>
    <property type="molecule type" value="Genomic_DNA"/>
</dbReference>
<reference evidence="2" key="1">
    <citation type="submission" date="2021-03" db="EMBL/GenBank/DDBJ databases">
        <title>Evolutionary innovations through gain and loss of genes in the ectomycorrhizal Boletales.</title>
        <authorList>
            <person name="Wu G."/>
            <person name="Miyauchi S."/>
            <person name="Morin E."/>
            <person name="Yang Z.-L."/>
            <person name="Xu J."/>
            <person name="Martin F.M."/>
        </authorList>
    </citation>
    <scope>NUCLEOTIDE SEQUENCE</scope>
    <source>
        <strain evidence="2">BR01</strain>
    </source>
</reference>
<keyword evidence="3" id="KW-1185">Reference proteome</keyword>
<dbReference type="AlphaFoldDB" id="A0A8I3A804"/>
<evidence type="ECO:0000256" key="1">
    <source>
        <dbReference type="SAM" id="MobiDB-lite"/>
    </source>
</evidence>
<feature type="compositionally biased region" description="Low complexity" evidence="1">
    <location>
        <begin position="279"/>
        <end position="293"/>
    </location>
</feature>
<comment type="caution">
    <text evidence="2">The sequence shown here is derived from an EMBL/GenBank/DDBJ whole genome shotgun (WGS) entry which is preliminary data.</text>
</comment>
<proteinExistence type="predicted"/>
<accession>A0A8I3A804</accession>